<protein>
    <recommendedName>
        <fullName evidence="1">HPt domain-containing protein</fullName>
    </recommendedName>
</protein>
<reference evidence="2" key="1">
    <citation type="submission" date="2018-06" db="EMBL/GenBank/DDBJ databases">
        <authorList>
            <person name="Zhirakovskaya E."/>
        </authorList>
    </citation>
    <scope>NUCLEOTIDE SEQUENCE</scope>
</reference>
<evidence type="ECO:0000259" key="1">
    <source>
        <dbReference type="PROSITE" id="PS50894"/>
    </source>
</evidence>
<dbReference type="Pfam" id="PF01627">
    <property type="entry name" value="Hpt"/>
    <property type="match status" value="1"/>
</dbReference>
<dbReference type="AlphaFoldDB" id="A0A3B0VJU1"/>
<name>A0A3B0VJU1_9ZZZZ</name>
<dbReference type="Gene3D" id="1.20.120.160">
    <property type="entry name" value="HPT domain"/>
    <property type="match status" value="1"/>
</dbReference>
<dbReference type="InterPro" id="IPR036641">
    <property type="entry name" value="HPT_dom_sf"/>
</dbReference>
<organism evidence="2">
    <name type="scientific">hydrothermal vent metagenome</name>
    <dbReference type="NCBI Taxonomy" id="652676"/>
    <lineage>
        <taxon>unclassified sequences</taxon>
        <taxon>metagenomes</taxon>
        <taxon>ecological metagenomes</taxon>
    </lineage>
</organism>
<dbReference type="SUPFAM" id="SSF47226">
    <property type="entry name" value="Histidine-containing phosphotransfer domain, HPT domain"/>
    <property type="match status" value="1"/>
</dbReference>
<dbReference type="EMBL" id="UOEZ01000075">
    <property type="protein sequence ID" value="VAW38607.1"/>
    <property type="molecule type" value="Genomic_DNA"/>
</dbReference>
<dbReference type="GO" id="GO:0000160">
    <property type="term" value="P:phosphorelay signal transduction system"/>
    <property type="evidence" value="ECO:0007669"/>
    <property type="project" value="InterPro"/>
</dbReference>
<accession>A0A3B0VJU1</accession>
<dbReference type="InterPro" id="IPR008207">
    <property type="entry name" value="Sig_transdc_His_kin_Hpt_dom"/>
</dbReference>
<sequence>MSSEKITVVIDEDLEDLIPGYMENRRSDIEKITEALLGGDLETIRIIGHSMKGSGGGYGFDPITDIGAAIEEAAKSSDAAEIEKQARALSEYISNIEVVYE</sequence>
<proteinExistence type="predicted"/>
<evidence type="ECO:0000313" key="2">
    <source>
        <dbReference type="EMBL" id="VAW38607.1"/>
    </source>
</evidence>
<feature type="domain" description="HPt" evidence="1">
    <location>
        <begin position="10"/>
        <end position="101"/>
    </location>
</feature>
<gene>
    <name evidence="2" type="ORF">MNBD_DELTA02-353</name>
</gene>
<dbReference type="PROSITE" id="PS50894">
    <property type="entry name" value="HPT"/>
    <property type="match status" value="1"/>
</dbReference>